<dbReference type="InterPro" id="IPR004364">
    <property type="entry name" value="Aa-tRNA-synt_II"/>
</dbReference>
<dbReference type="Gene3D" id="2.40.50.140">
    <property type="entry name" value="Nucleic acid-binding proteins"/>
    <property type="match status" value="1"/>
</dbReference>
<evidence type="ECO:0000256" key="7">
    <source>
        <dbReference type="ARBA" id="ARBA00023146"/>
    </source>
</evidence>
<name>A0A0G4IRN2_PLABS</name>
<evidence type="ECO:0000256" key="1">
    <source>
        <dbReference type="ARBA" id="ARBA00008226"/>
    </source>
</evidence>
<dbReference type="NCBIfam" id="TIGR00457">
    <property type="entry name" value="asnS"/>
    <property type="match status" value="1"/>
</dbReference>
<keyword evidence="11" id="KW-1185">Reference proteome</keyword>
<proteinExistence type="inferred from homology"/>
<comment type="similarity">
    <text evidence="1">Belongs to the class-II aminoacyl-tRNA synthetase family.</text>
</comment>
<dbReference type="Pfam" id="PF00152">
    <property type="entry name" value="tRNA-synt_2"/>
    <property type="match status" value="1"/>
</dbReference>
<gene>
    <name evidence="9" type="ORF">PBRA_005923</name>
    <name evidence="10" type="ORF">PLBR_LOCUS5569</name>
</gene>
<dbReference type="Proteomes" id="UP000039324">
    <property type="component" value="Unassembled WGS sequence"/>
</dbReference>
<dbReference type="OMA" id="PRFPGQC"/>
<reference evidence="9 11" key="1">
    <citation type="submission" date="2015-02" db="EMBL/GenBank/DDBJ databases">
        <authorList>
            <person name="Chooi Y.-H."/>
        </authorList>
    </citation>
    <scope>NUCLEOTIDE SEQUENCE [LARGE SCALE GENOMIC DNA]</scope>
    <source>
        <strain evidence="9">E3</strain>
    </source>
</reference>
<evidence type="ECO:0000313" key="10">
    <source>
        <dbReference type="EMBL" id="SPQ98354.1"/>
    </source>
</evidence>
<dbReference type="GO" id="GO:0003676">
    <property type="term" value="F:nucleic acid binding"/>
    <property type="evidence" value="ECO:0007669"/>
    <property type="project" value="InterPro"/>
</dbReference>
<dbReference type="OrthoDB" id="1931232at2759"/>
<dbReference type="Gene3D" id="3.30.930.10">
    <property type="entry name" value="Bira Bifunctional Protein, Domain 2"/>
    <property type="match status" value="1"/>
</dbReference>
<dbReference type="EMBL" id="CDSF01000080">
    <property type="protein sequence ID" value="CEO97809.1"/>
    <property type="molecule type" value="Genomic_DNA"/>
</dbReference>
<dbReference type="STRING" id="37360.A0A0G4IRN2"/>
<evidence type="ECO:0000259" key="8">
    <source>
        <dbReference type="PROSITE" id="PS50862"/>
    </source>
</evidence>
<dbReference type="GO" id="GO:0006421">
    <property type="term" value="P:asparaginyl-tRNA aminoacylation"/>
    <property type="evidence" value="ECO:0007669"/>
    <property type="project" value="InterPro"/>
</dbReference>
<geneLocation type="mitochondrion" evidence="10"/>
<dbReference type="PANTHER" id="PTHR22594:SF34">
    <property type="entry name" value="ASPARAGINE--TRNA LIGASE, MITOCHONDRIAL-RELATED"/>
    <property type="match status" value="1"/>
</dbReference>
<keyword evidence="3" id="KW-0436">Ligase</keyword>
<dbReference type="EC" id="6.1.1.22" evidence="2"/>
<evidence type="ECO:0000256" key="3">
    <source>
        <dbReference type="ARBA" id="ARBA00022598"/>
    </source>
</evidence>
<keyword evidence="5" id="KW-0067">ATP-binding</keyword>
<dbReference type="EMBL" id="OVEO01000009">
    <property type="protein sequence ID" value="SPQ98354.1"/>
    <property type="molecule type" value="Genomic_DNA"/>
</dbReference>
<evidence type="ECO:0000256" key="6">
    <source>
        <dbReference type="ARBA" id="ARBA00022917"/>
    </source>
</evidence>
<accession>A0A0G4IRN2</accession>
<reference evidence="10 12" key="2">
    <citation type="submission" date="2018-03" db="EMBL/GenBank/DDBJ databases">
        <authorList>
            <person name="Fogelqvist J."/>
        </authorList>
    </citation>
    <scope>NUCLEOTIDE SEQUENCE [LARGE SCALE GENOMIC DNA]</scope>
</reference>
<dbReference type="FunFam" id="3.30.930.10:FF:000016">
    <property type="entry name" value="Asparagine--tRNA ligase"/>
    <property type="match status" value="1"/>
</dbReference>
<sequence>MASAPPLLICNALKAAAGTQVCVRGWVRSVRKHARRSFIQLNDGTTPHGIQIICDHEKTGPIPDIGNGASISVDGQILLGPSKRNEKELEVAAESLALIGHSDAAEYPVQKKHHTMEFLRKVQHFRGRTAAFSSVLRIRNTCSMAIHEFFQNRDFQLVHTPIITGCDCEGAGEQFRLAETDPTRPFFGQPAFLTVSGQLHAEMFACSIGPVYTFGPTFRRENSHTRRHLSEFWMVEPEIPYATLNDIMDTAEGLVKYCVNQVQGRNGGDVEVIRKIAHTPDSDIEDDIMDTIMRYDFARVSYTRAIEILQKAAVGFAFTPEWGHDLQTEHELFLCKHFNSPVFVTDFPAKIKPFYMKASEKGDPDKKTCASVDLLVPNIGELVGGSERIDDPALLMKSMGDHGVDPSELQWYLDLRRFGSVPHGGFGLGFDRLVQAITGTKNIRDVMPVPRIPSAISY</sequence>
<keyword evidence="6" id="KW-0648">Protein biosynthesis</keyword>
<dbReference type="Pfam" id="PF01336">
    <property type="entry name" value="tRNA_anti-codon"/>
    <property type="match status" value="1"/>
</dbReference>
<dbReference type="SUPFAM" id="SSF55681">
    <property type="entry name" value="Class II aaRS and biotin synthetases"/>
    <property type="match status" value="1"/>
</dbReference>
<dbReference type="PROSITE" id="PS50862">
    <property type="entry name" value="AA_TRNA_LIGASE_II"/>
    <property type="match status" value="1"/>
</dbReference>
<dbReference type="CDD" id="cd04318">
    <property type="entry name" value="EcAsnRS_like_N"/>
    <property type="match status" value="1"/>
</dbReference>
<evidence type="ECO:0000256" key="5">
    <source>
        <dbReference type="ARBA" id="ARBA00022840"/>
    </source>
</evidence>
<dbReference type="AlphaFoldDB" id="A0A0G4IRN2"/>
<dbReference type="CDD" id="cd00776">
    <property type="entry name" value="AsxRS_core"/>
    <property type="match status" value="1"/>
</dbReference>
<dbReference type="InterPro" id="IPR004365">
    <property type="entry name" value="NA-bd_OB_tRNA"/>
</dbReference>
<dbReference type="PANTHER" id="PTHR22594">
    <property type="entry name" value="ASPARTYL/LYSYL-TRNA SYNTHETASE"/>
    <property type="match status" value="1"/>
</dbReference>
<dbReference type="SUPFAM" id="SSF50249">
    <property type="entry name" value="Nucleic acid-binding proteins"/>
    <property type="match status" value="1"/>
</dbReference>
<dbReference type="InterPro" id="IPR045864">
    <property type="entry name" value="aa-tRNA-synth_II/BPL/LPL"/>
</dbReference>
<evidence type="ECO:0000313" key="11">
    <source>
        <dbReference type="Proteomes" id="UP000039324"/>
    </source>
</evidence>
<dbReference type="Proteomes" id="UP000290189">
    <property type="component" value="Unassembled WGS sequence"/>
</dbReference>
<dbReference type="PRINTS" id="PR01042">
    <property type="entry name" value="TRNASYNTHASP"/>
</dbReference>
<protein>
    <recommendedName>
        <fullName evidence="2">asparagine--tRNA ligase</fullName>
        <ecNumber evidence="2">6.1.1.22</ecNumber>
    </recommendedName>
</protein>
<dbReference type="NCBIfam" id="NF003037">
    <property type="entry name" value="PRK03932.1"/>
    <property type="match status" value="1"/>
</dbReference>
<dbReference type="InterPro" id="IPR004522">
    <property type="entry name" value="Asn-tRNA-ligase"/>
</dbReference>
<dbReference type="GO" id="GO:0005524">
    <property type="term" value="F:ATP binding"/>
    <property type="evidence" value="ECO:0007669"/>
    <property type="project" value="UniProtKB-KW"/>
</dbReference>
<evidence type="ECO:0000256" key="4">
    <source>
        <dbReference type="ARBA" id="ARBA00022741"/>
    </source>
</evidence>
<dbReference type="InterPro" id="IPR006195">
    <property type="entry name" value="aa-tRNA-synth_II"/>
</dbReference>
<evidence type="ECO:0000313" key="12">
    <source>
        <dbReference type="Proteomes" id="UP000290189"/>
    </source>
</evidence>
<keyword evidence="10" id="KW-0496">Mitochondrion</keyword>
<dbReference type="InterPro" id="IPR002312">
    <property type="entry name" value="Asp/Asn-tRNA-synth_IIb"/>
</dbReference>
<organism evidence="9 11">
    <name type="scientific">Plasmodiophora brassicae</name>
    <name type="common">Clubroot disease agent</name>
    <dbReference type="NCBI Taxonomy" id="37360"/>
    <lineage>
        <taxon>Eukaryota</taxon>
        <taxon>Sar</taxon>
        <taxon>Rhizaria</taxon>
        <taxon>Endomyxa</taxon>
        <taxon>Phytomyxea</taxon>
        <taxon>Plasmodiophorida</taxon>
        <taxon>Plasmodiophoridae</taxon>
        <taxon>Plasmodiophora</taxon>
    </lineage>
</organism>
<evidence type="ECO:0000313" key="9">
    <source>
        <dbReference type="EMBL" id="CEO97809.1"/>
    </source>
</evidence>
<dbReference type="GO" id="GO:0004816">
    <property type="term" value="F:asparagine-tRNA ligase activity"/>
    <property type="evidence" value="ECO:0007669"/>
    <property type="project" value="UniProtKB-EC"/>
</dbReference>
<evidence type="ECO:0000256" key="2">
    <source>
        <dbReference type="ARBA" id="ARBA00012816"/>
    </source>
</evidence>
<feature type="domain" description="Aminoacyl-transfer RNA synthetases class-II family profile" evidence="8">
    <location>
        <begin position="136"/>
        <end position="448"/>
    </location>
</feature>
<keyword evidence="4" id="KW-0547">Nucleotide-binding</keyword>
<keyword evidence="7" id="KW-0030">Aminoacyl-tRNA synthetase</keyword>
<dbReference type="GO" id="GO:0005739">
    <property type="term" value="C:mitochondrion"/>
    <property type="evidence" value="ECO:0007669"/>
    <property type="project" value="TreeGrafter"/>
</dbReference>
<dbReference type="InterPro" id="IPR012340">
    <property type="entry name" value="NA-bd_OB-fold"/>
</dbReference>